<gene>
    <name evidence="1" type="ORF">SAMN05192581_101858</name>
</gene>
<evidence type="ECO:0000313" key="2">
    <source>
        <dbReference type="Proteomes" id="UP000183670"/>
    </source>
</evidence>
<sequence>MNKLAITTEIRNILLDSEDITSLIGKKIFPVVAPMKTEGDFIIYQRDGYKQEYTKMGVARQIPTVFVNAVSDDYDRSLELASLIYEALEGDFSNPDMTIHLEDSTEDYSEGKYFQVLQFSVE</sequence>
<dbReference type="AlphaFoldDB" id="A0A1G6G5H8"/>
<proteinExistence type="predicted"/>
<name>A0A1G6G5H8_BACOV</name>
<protein>
    <recommendedName>
        <fullName evidence="3">DUF3168 domain-containing protein</fullName>
    </recommendedName>
</protein>
<dbReference type="Proteomes" id="UP000183670">
    <property type="component" value="Unassembled WGS sequence"/>
</dbReference>
<dbReference type="RefSeq" id="WP_074558126.1">
    <property type="nucleotide sequence ID" value="NZ_FMYE01000018.1"/>
</dbReference>
<organism evidence="1 2">
    <name type="scientific">Bacteroides ovatus</name>
    <dbReference type="NCBI Taxonomy" id="28116"/>
    <lineage>
        <taxon>Bacteria</taxon>
        <taxon>Pseudomonadati</taxon>
        <taxon>Bacteroidota</taxon>
        <taxon>Bacteroidia</taxon>
        <taxon>Bacteroidales</taxon>
        <taxon>Bacteroidaceae</taxon>
        <taxon>Bacteroides</taxon>
    </lineage>
</organism>
<evidence type="ECO:0000313" key="1">
    <source>
        <dbReference type="EMBL" id="SDB77191.1"/>
    </source>
</evidence>
<reference evidence="1 2" key="1">
    <citation type="submission" date="2016-10" db="EMBL/GenBank/DDBJ databases">
        <authorList>
            <person name="de Groot N.N."/>
        </authorList>
    </citation>
    <scope>NUCLEOTIDE SEQUENCE [LARGE SCALE GENOMIC DNA]</scope>
    <source>
        <strain evidence="1 2">NLAE-zl-C500</strain>
    </source>
</reference>
<accession>A0A1G6G5H8</accession>
<evidence type="ECO:0008006" key="3">
    <source>
        <dbReference type="Google" id="ProtNLM"/>
    </source>
</evidence>
<dbReference type="EMBL" id="FMYE01000018">
    <property type="protein sequence ID" value="SDB77191.1"/>
    <property type="molecule type" value="Genomic_DNA"/>
</dbReference>